<feature type="transmembrane region" description="Helical" evidence="2">
    <location>
        <begin position="77"/>
        <end position="94"/>
    </location>
</feature>
<dbReference type="InParanoid" id="A0A6M4H6X7"/>
<feature type="transmembrane region" description="Helical" evidence="2">
    <location>
        <begin position="100"/>
        <end position="116"/>
    </location>
</feature>
<keyword evidence="2" id="KW-0812">Transmembrane</keyword>
<dbReference type="KEGG" id="upl:DSM104440_02175"/>
<reference evidence="3 4" key="1">
    <citation type="submission" date="2020-04" db="EMBL/GenBank/DDBJ databases">
        <title>Usitatibacter rugosus gen. nov., sp. nov. and Usitatibacter palustris sp. nov., novel members of Usitatibacteraceae fam. nov. within the order Nitrosomonadales isolated from soil.</title>
        <authorList>
            <person name="Huber K.J."/>
            <person name="Neumann-Schaal M."/>
            <person name="Geppert A."/>
            <person name="Luckner M."/>
            <person name="Wanner G."/>
            <person name="Overmann J."/>
        </authorList>
    </citation>
    <scope>NUCLEOTIDE SEQUENCE [LARGE SCALE GENOMIC DNA]</scope>
    <source>
        <strain evidence="3 4">Swamp67</strain>
    </source>
</reference>
<dbReference type="RefSeq" id="WP_171162557.1">
    <property type="nucleotide sequence ID" value="NZ_CP053073.1"/>
</dbReference>
<evidence type="ECO:0000256" key="2">
    <source>
        <dbReference type="SAM" id="Phobius"/>
    </source>
</evidence>
<keyword evidence="2" id="KW-0472">Membrane</keyword>
<evidence type="ECO:0000313" key="4">
    <source>
        <dbReference type="Proteomes" id="UP000503096"/>
    </source>
</evidence>
<evidence type="ECO:0000313" key="3">
    <source>
        <dbReference type="EMBL" id="QJR15356.1"/>
    </source>
</evidence>
<accession>A0A6M4H6X7</accession>
<dbReference type="Proteomes" id="UP000503096">
    <property type="component" value="Chromosome"/>
</dbReference>
<keyword evidence="4" id="KW-1185">Reference proteome</keyword>
<proteinExistence type="predicted"/>
<dbReference type="AlphaFoldDB" id="A0A6M4H6X7"/>
<evidence type="ECO:0000256" key="1">
    <source>
        <dbReference type="SAM" id="MobiDB-lite"/>
    </source>
</evidence>
<name>A0A6M4H6X7_9PROT</name>
<sequence>MTEKELNAKLAENSKALSEVNTHQEVLPPVGRAETKWWSTEHAMTMCAALLIFGVIVLSMASYLIKSGKKTDSVMKVFGTVLIVTVSVFLVVAGYSESQISPVIGLLGTIAGYILGKEANNEQNPVRRGTGTDLDLDRREPGDRTAVGRAEGAGESEKHG</sequence>
<gene>
    <name evidence="3" type="ORF">DSM104440_02175</name>
</gene>
<feature type="transmembrane region" description="Helical" evidence="2">
    <location>
        <begin position="43"/>
        <end position="65"/>
    </location>
</feature>
<keyword evidence="2" id="KW-1133">Transmembrane helix</keyword>
<protein>
    <submittedName>
        <fullName evidence="3">Uncharacterized protein</fullName>
    </submittedName>
</protein>
<dbReference type="EMBL" id="CP053073">
    <property type="protein sequence ID" value="QJR15356.1"/>
    <property type="molecule type" value="Genomic_DNA"/>
</dbReference>
<feature type="region of interest" description="Disordered" evidence="1">
    <location>
        <begin position="122"/>
        <end position="160"/>
    </location>
</feature>
<organism evidence="3 4">
    <name type="scientific">Usitatibacter palustris</name>
    <dbReference type="NCBI Taxonomy" id="2732487"/>
    <lineage>
        <taxon>Bacteria</taxon>
        <taxon>Pseudomonadati</taxon>
        <taxon>Pseudomonadota</taxon>
        <taxon>Betaproteobacteria</taxon>
        <taxon>Nitrosomonadales</taxon>
        <taxon>Usitatibacteraceae</taxon>
        <taxon>Usitatibacter</taxon>
    </lineage>
</organism>